<organism evidence="1 2">
    <name type="scientific">Nocardioides baekrokdamisoli</name>
    <dbReference type="NCBI Taxonomy" id="1804624"/>
    <lineage>
        <taxon>Bacteria</taxon>
        <taxon>Bacillati</taxon>
        <taxon>Actinomycetota</taxon>
        <taxon>Actinomycetes</taxon>
        <taxon>Propionibacteriales</taxon>
        <taxon>Nocardioidaceae</taxon>
        <taxon>Nocardioides</taxon>
    </lineage>
</organism>
<accession>A0A3G9IH82</accession>
<dbReference type="KEGG" id="nbe:Back2_19530"/>
<dbReference type="InterPro" id="IPR042557">
    <property type="entry name" value="SCO4226"/>
</dbReference>
<dbReference type="RefSeq" id="WP_125568990.1">
    <property type="nucleotide sequence ID" value="NZ_AP019307.1"/>
</dbReference>
<dbReference type="OrthoDB" id="3696535at2"/>
<dbReference type="Gene3D" id="3.30.70.3090">
    <property type="entry name" value="ORF SCO4226, nickel-binding ferredoxin-like monomer"/>
    <property type="match status" value="1"/>
</dbReference>
<gene>
    <name evidence="1" type="ORF">Back2_19530</name>
</gene>
<evidence type="ECO:0000313" key="2">
    <source>
        <dbReference type="Proteomes" id="UP000271573"/>
    </source>
</evidence>
<dbReference type="EMBL" id="AP019307">
    <property type="protein sequence ID" value="BBH17666.1"/>
    <property type="molecule type" value="Genomic_DNA"/>
</dbReference>
<reference evidence="1 2" key="1">
    <citation type="submission" date="2018-11" db="EMBL/GenBank/DDBJ databases">
        <title>Complete genome sequence of Nocardioides baekrokdamisoli strain KCTC 39748.</title>
        <authorList>
            <person name="Kang S.W."/>
            <person name="Lee K.C."/>
            <person name="Kim K.K."/>
            <person name="Kim J.S."/>
            <person name="Kim D.S."/>
            <person name="Ko S.H."/>
            <person name="Yang S.H."/>
            <person name="Shin Y.K."/>
            <person name="Lee J.S."/>
        </authorList>
    </citation>
    <scope>NUCLEOTIDE SEQUENCE [LARGE SCALE GENOMIC DNA]</scope>
    <source>
        <strain evidence="1 2">KCTC 39748</strain>
    </source>
</reference>
<dbReference type="Proteomes" id="UP000271573">
    <property type="component" value="Chromosome"/>
</dbReference>
<dbReference type="InterPro" id="IPR025336">
    <property type="entry name" value="SCO4226-like"/>
</dbReference>
<dbReference type="Pfam" id="PF14026">
    <property type="entry name" value="SCO4226-like"/>
    <property type="match status" value="1"/>
</dbReference>
<protein>
    <submittedName>
        <fullName evidence="1">Guanylate cyclase</fullName>
    </submittedName>
</protein>
<sequence length="83" mass="9216">MPLFMDVHTLGDKVTMDDVAGAHQADLATQEAYGVNYLRYWVDEANSKIFCLVDAPDADAANTVHRQAHGLVADEIWQVQEGR</sequence>
<name>A0A3G9IH82_9ACTN</name>
<evidence type="ECO:0000313" key="1">
    <source>
        <dbReference type="EMBL" id="BBH17666.1"/>
    </source>
</evidence>
<proteinExistence type="predicted"/>
<dbReference type="AlphaFoldDB" id="A0A3G9IH82"/>
<keyword evidence="2" id="KW-1185">Reference proteome</keyword>